<dbReference type="PANTHER" id="PTHR47371">
    <property type="entry name" value="LIPOTEICHOIC ACID SYNTHASE"/>
    <property type="match status" value="1"/>
</dbReference>
<evidence type="ECO:0000256" key="1">
    <source>
        <dbReference type="SAM" id="Phobius"/>
    </source>
</evidence>
<feature type="transmembrane region" description="Helical" evidence="1">
    <location>
        <begin position="12"/>
        <end position="34"/>
    </location>
</feature>
<gene>
    <name evidence="2" type="ORF">EZS27_015453</name>
</gene>
<accession>A0A5J4RTQ5</accession>
<protein>
    <recommendedName>
        <fullName evidence="3">Lipoteichoic acid synthase 1</fullName>
    </recommendedName>
</protein>
<keyword evidence="1" id="KW-1133">Transmembrane helix</keyword>
<comment type="caution">
    <text evidence="2">The sequence shown here is derived from an EMBL/GenBank/DDBJ whole genome shotgun (WGS) entry which is preliminary data.</text>
</comment>
<dbReference type="AlphaFoldDB" id="A0A5J4RTQ5"/>
<evidence type="ECO:0008006" key="3">
    <source>
        <dbReference type="Google" id="ProtNLM"/>
    </source>
</evidence>
<keyword evidence="1" id="KW-0472">Membrane</keyword>
<feature type="transmembrane region" description="Helical" evidence="1">
    <location>
        <begin position="92"/>
        <end position="114"/>
    </location>
</feature>
<feature type="transmembrane region" description="Helical" evidence="1">
    <location>
        <begin position="175"/>
        <end position="195"/>
    </location>
</feature>
<dbReference type="PANTHER" id="PTHR47371:SF3">
    <property type="entry name" value="PHOSPHOGLYCEROL TRANSFERASE I"/>
    <property type="match status" value="1"/>
</dbReference>
<feature type="transmembrane region" description="Helical" evidence="1">
    <location>
        <begin position="143"/>
        <end position="163"/>
    </location>
</feature>
<proteinExistence type="predicted"/>
<feature type="transmembrane region" description="Helical" evidence="1">
    <location>
        <begin position="54"/>
        <end position="80"/>
    </location>
</feature>
<keyword evidence="1" id="KW-0812">Transmembrane</keyword>
<sequence>MHTYRSLYHTTTAFLHNFLLAMVGFILCRIVFIVENRHFFTDLDFSKLSILFKGGFYFDLSALLYTNMLYMVLMLIPLHYKEGKLYQKIAKGIFVATNLIALLMNLADTVYFQYTNRRTTATVFKEFANENNLGNIVGKELIIHWYFVLLAMAMGYALYKFYCKPRQPETIRLPLYYLTHSITFVVLGYLCVGGMRGGFEHSIRPITISNANQYVDTPIETAIVLNTPFAIAKRTKYP</sequence>
<evidence type="ECO:0000313" key="2">
    <source>
        <dbReference type="EMBL" id="KAA6336393.1"/>
    </source>
</evidence>
<organism evidence="2">
    <name type="scientific">termite gut metagenome</name>
    <dbReference type="NCBI Taxonomy" id="433724"/>
    <lineage>
        <taxon>unclassified sequences</taxon>
        <taxon>metagenomes</taxon>
        <taxon>organismal metagenomes</taxon>
    </lineage>
</organism>
<reference evidence="2" key="1">
    <citation type="submission" date="2019-03" db="EMBL/GenBank/DDBJ databases">
        <title>Single cell metagenomics reveals metabolic interactions within the superorganism composed of flagellate Streblomastix strix and complex community of Bacteroidetes bacteria on its surface.</title>
        <authorList>
            <person name="Treitli S.C."/>
            <person name="Kolisko M."/>
            <person name="Husnik F."/>
            <person name="Keeling P."/>
            <person name="Hampl V."/>
        </authorList>
    </citation>
    <scope>NUCLEOTIDE SEQUENCE</scope>
    <source>
        <strain evidence="2">STM</strain>
    </source>
</reference>
<dbReference type="InterPro" id="IPR050448">
    <property type="entry name" value="OpgB/LTA_synthase_biosynth"/>
</dbReference>
<name>A0A5J4RTQ5_9ZZZZ</name>
<dbReference type="EMBL" id="SNRY01000798">
    <property type="protein sequence ID" value="KAA6336393.1"/>
    <property type="molecule type" value="Genomic_DNA"/>
</dbReference>